<dbReference type="OrthoDB" id="5317096at2759"/>
<evidence type="ECO:0000313" key="1">
    <source>
        <dbReference type="EMBL" id="CAF9943683.1"/>
    </source>
</evidence>
<evidence type="ECO:0000313" key="2">
    <source>
        <dbReference type="Proteomes" id="UP000664203"/>
    </source>
</evidence>
<keyword evidence="2" id="KW-1185">Reference proteome</keyword>
<accession>A0A8H3PKP3</accession>
<organism evidence="1 2">
    <name type="scientific">Alectoria fallacina</name>
    <dbReference type="NCBI Taxonomy" id="1903189"/>
    <lineage>
        <taxon>Eukaryota</taxon>
        <taxon>Fungi</taxon>
        <taxon>Dikarya</taxon>
        <taxon>Ascomycota</taxon>
        <taxon>Pezizomycotina</taxon>
        <taxon>Lecanoromycetes</taxon>
        <taxon>OSLEUM clade</taxon>
        <taxon>Lecanoromycetidae</taxon>
        <taxon>Lecanorales</taxon>
        <taxon>Lecanorineae</taxon>
        <taxon>Parmeliaceae</taxon>
        <taxon>Alectoria</taxon>
    </lineage>
</organism>
<comment type="caution">
    <text evidence="1">The sequence shown here is derived from an EMBL/GenBank/DDBJ whole genome shotgun (WGS) entry which is preliminary data.</text>
</comment>
<dbReference type="AlphaFoldDB" id="A0A8H3PKP3"/>
<name>A0A8H3PKP3_9LECA</name>
<sequence>MCYVIYHVHAECRHDKKADIVEACEDFERGPCILIPLHFKQVTAPSLCPTCFREEEARIDDEYHTRVKWIRSKMAEHEAAQADRQIRGRAQGLADSYVAMLERELASEKESRDRKIRAFRSEQDVWADG</sequence>
<protein>
    <submittedName>
        <fullName evidence="1">Uncharacterized protein</fullName>
    </submittedName>
</protein>
<proteinExistence type="predicted"/>
<dbReference type="Proteomes" id="UP000664203">
    <property type="component" value="Unassembled WGS sequence"/>
</dbReference>
<gene>
    <name evidence="1" type="ORF">ALECFALPRED_000953</name>
</gene>
<dbReference type="EMBL" id="CAJPDR010001173">
    <property type="protein sequence ID" value="CAF9943683.1"/>
    <property type="molecule type" value="Genomic_DNA"/>
</dbReference>
<reference evidence="1" key="1">
    <citation type="submission" date="2021-03" db="EMBL/GenBank/DDBJ databases">
        <authorList>
            <person name="Tagirdzhanova G."/>
        </authorList>
    </citation>
    <scope>NUCLEOTIDE SEQUENCE</scope>
</reference>